<keyword evidence="8 13" id="KW-1133">Transmembrane helix</keyword>
<sequence>MPLTSRSLGLAAALCLVAAPALASTGPFGVGLPEPAASSALLPGLFRTIAGWQATFYRDLTATLAAMKADGSAGVWLMTLSFLYGVLHAAGPGHGKAVISTYVLANRETARNGALLAMVSALAQAVTAVVMVLIAAVLLGATSIAMTRAAAVLETGSFALIALLGLWLVWRKIARPLGVWLAERYAPVAVTVGGAPIVVTTSFSAAADHDGCGHEHRLGLKPARHVHDESCGHLHAPSPEVAAGRLDWRKAWTAIAAVGLRPCTGALIVLVFALSQGLLMAGIASAVTMALGTGVTVAALTLAAVTTRGLAVRLAAASGNEMAHRLHMAIEAGAAVAVLLFGLLMLGASLWG</sequence>
<evidence type="ECO:0000256" key="8">
    <source>
        <dbReference type="ARBA" id="ARBA00022989"/>
    </source>
</evidence>
<dbReference type="GO" id="GO:0010045">
    <property type="term" value="P:response to nickel cation"/>
    <property type="evidence" value="ECO:0007669"/>
    <property type="project" value="TreeGrafter"/>
</dbReference>
<keyword evidence="5" id="KW-1003">Cell membrane</keyword>
<evidence type="ECO:0000256" key="12">
    <source>
        <dbReference type="ARBA" id="ARBA00023285"/>
    </source>
</evidence>
<keyword evidence="14" id="KW-0732">Signal</keyword>
<reference evidence="15 16" key="1">
    <citation type="submission" date="2017-12" db="EMBL/GenBank/DDBJ databases">
        <title>Anaerobic carbon monoxide metabolism by Pleomorphomonas carboxyditropha sp. nov., a new mesophilic hydrogenogenic carboxidotroph.</title>
        <authorList>
            <person name="Esquivel-Elizondo S."/>
            <person name="Krajmalnik-Brown R."/>
        </authorList>
    </citation>
    <scope>NUCLEOTIDE SEQUENCE [LARGE SCALE GENOMIC DNA]</scope>
    <source>
        <strain evidence="15 16">R5-392</strain>
    </source>
</reference>
<evidence type="ECO:0000256" key="13">
    <source>
        <dbReference type="RuleBase" id="RU362101"/>
    </source>
</evidence>
<dbReference type="GO" id="GO:0032025">
    <property type="term" value="P:response to cobalt ion"/>
    <property type="evidence" value="ECO:0007669"/>
    <property type="project" value="TreeGrafter"/>
</dbReference>
<dbReference type="InterPro" id="IPR011541">
    <property type="entry name" value="Ni/Co_transpt_high_affinity"/>
</dbReference>
<keyword evidence="6" id="KW-0533">Nickel</keyword>
<dbReference type="EMBL" id="PJNW01000006">
    <property type="protein sequence ID" value="PKR89255.1"/>
    <property type="molecule type" value="Genomic_DNA"/>
</dbReference>
<evidence type="ECO:0000256" key="10">
    <source>
        <dbReference type="ARBA" id="ARBA00023112"/>
    </source>
</evidence>
<evidence type="ECO:0000256" key="3">
    <source>
        <dbReference type="ARBA" id="ARBA00022426"/>
    </source>
</evidence>
<proteinExistence type="inferred from homology"/>
<feature type="transmembrane region" description="Helical" evidence="13">
    <location>
        <begin position="151"/>
        <end position="170"/>
    </location>
</feature>
<comment type="similarity">
    <text evidence="13">Belongs to the NiCoT transporter (TC 2.A.52) family.</text>
</comment>
<dbReference type="RefSeq" id="WP_101289033.1">
    <property type="nucleotide sequence ID" value="NZ_FOUQ01000013.1"/>
</dbReference>
<evidence type="ECO:0000256" key="4">
    <source>
        <dbReference type="ARBA" id="ARBA00022448"/>
    </source>
</evidence>
<keyword evidence="4 13" id="KW-0813">Transport</keyword>
<gene>
    <name evidence="15" type="ORF">CXZ10_10050</name>
</gene>
<evidence type="ECO:0000256" key="11">
    <source>
        <dbReference type="ARBA" id="ARBA00023136"/>
    </source>
</evidence>
<evidence type="ECO:0000256" key="9">
    <source>
        <dbReference type="ARBA" id="ARBA00023065"/>
    </source>
</evidence>
<keyword evidence="3" id="KW-0171">Cobalt transport</keyword>
<dbReference type="GO" id="GO:0006824">
    <property type="term" value="P:cobalt ion transport"/>
    <property type="evidence" value="ECO:0007669"/>
    <property type="project" value="UniProtKB-KW"/>
</dbReference>
<comment type="function">
    <text evidence="1">Efflux system for nickel and cobalt.</text>
</comment>
<evidence type="ECO:0000256" key="6">
    <source>
        <dbReference type="ARBA" id="ARBA00022596"/>
    </source>
</evidence>
<dbReference type="AlphaFoldDB" id="A0A1I4VVZ6"/>
<feature type="transmembrane region" description="Helical" evidence="13">
    <location>
        <begin position="114"/>
        <end position="139"/>
    </location>
</feature>
<feature type="chain" id="PRO_5015065835" description="Nickel/cobalt efflux system" evidence="14">
    <location>
        <begin position="24"/>
        <end position="352"/>
    </location>
</feature>
<protein>
    <recommendedName>
        <fullName evidence="13">Nickel/cobalt efflux system</fullName>
    </recommendedName>
</protein>
<dbReference type="PANTHER" id="PTHR40659:SF1">
    <property type="entry name" value="NICKEL_COBALT EFFLUX SYSTEM RCNA"/>
    <property type="match status" value="1"/>
</dbReference>
<dbReference type="GO" id="GO:0046583">
    <property type="term" value="F:monoatomic cation efflux transmembrane transporter activity"/>
    <property type="evidence" value="ECO:0007669"/>
    <property type="project" value="TreeGrafter"/>
</dbReference>
<dbReference type="GO" id="GO:0015099">
    <property type="term" value="F:nickel cation transmembrane transporter activity"/>
    <property type="evidence" value="ECO:0007669"/>
    <property type="project" value="UniProtKB-UniRule"/>
</dbReference>
<evidence type="ECO:0000256" key="2">
    <source>
        <dbReference type="ARBA" id="ARBA00004651"/>
    </source>
</evidence>
<feature type="transmembrane region" description="Helical" evidence="13">
    <location>
        <begin position="73"/>
        <end position="93"/>
    </location>
</feature>
<keyword evidence="12" id="KW-0170">Cobalt</keyword>
<dbReference type="GO" id="GO:0005886">
    <property type="term" value="C:plasma membrane"/>
    <property type="evidence" value="ECO:0007669"/>
    <property type="project" value="UniProtKB-SubCell"/>
</dbReference>
<keyword evidence="10" id="KW-0921">Nickel transport</keyword>
<evidence type="ECO:0000313" key="15">
    <source>
        <dbReference type="EMBL" id="PKR89255.1"/>
    </source>
</evidence>
<feature type="transmembrane region" description="Helical" evidence="13">
    <location>
        <begin position="326"/>
        <end position="351"/>
    </location>
</feature>
<dbReference type="OrthoDB" id="9812956at2"/>
<evidence type="ECO:0000256" key="14">
    <source>
        <dbReference type="SAM" id="SignalP"/>
    </source>
</evidence>
<accession>A0A1I4VVZ6</accession>
<dbReference type="InterPro" id="IPR051224">
    <property type="entry name" value="NiCoT_RcnA"/>
</dbReference>
<organism evidence="15 16">
    <name type="scientific">Pleomorphomonas diazotrophica</name>
    <dbReference type="NCBI Taxonomy" id="1166257"/>
    <lineage>
        <taxon>Bacteria</taxon>
        <taxon>Pseudomonadati</taxon>
        <taxon>Pseudomonadota</taxon>
        <taxon>Alphaproteobacteria</taxon>
        <taxon>Hyphomicrobiales</taxon>
        <taxon>Pleomorphomonadaceae</taxon>
        <taxon>Pleomorphomonas</taxon>
    </lineage>
</organism>
<comment type="subcellular location">
    <subcellularLocation>
        <location evidence="2 13">Cell membrane</location>
        <topology evidence="2 13">Multi-pass membrane protein</topology>
    </subcellularLocation>
</comment>
<feature type="signal peptide" evidence="14">
    <location>
        <begin position="1"/>
        <end position="23"/>
    </location>
</feature>
<evidence type="ECO:0000256" key="5">
    <source>
        <dbReference type="ARBA" id="ARBA00022475"/>
    </source>
</evidence>
<dbReference type="Pfam" id="PF03824">
    <property type="entry name" value="NicO"/>
    <property type="match status" value="1"/>
</dbReference>
<keyword evidence="11 13" id="KW-0472">Membrane</keyword>
<dbReference type="PANTHER" id="PTHR40659">
    <property type="entry name" value="NICKEL/COBALT EFFLUX SYSTEM RCNA"/>
    <property type="match status" value="1"/>
</dbReference>
<evidence type="ECO:0000256" key="7">
    <source>
        <dbReference type="ARBA" id="ARBA00022692"/>
    </source>
</evidence>
<feature type="transmembrane region" description="Helical" evidence="13">
    <location>
        <begin position="279"/>
        <end position="305"/>
    </location>
</feature>
<name>A0A1I4VVZ6_9HYPH</name>
<feature type="transmembrane region" description="Helical" evidence="13">
    <location>
        <begin position="251"/>
        <end position="273"/>
    </location>
</feature>
<keyword evidence="16" id="KW-1185">Reference proteome</keyword>
<evidence type="ECO:0000313" key="16">
    <source>
        <dbReference type="Proteomes" id="UP000233491"/>
    </source>
</evidence>
<comment type="caution">
    <text evidence="15">The sequence shown here is derived from an EMBL/GenBank/DDBJ whole genome shotgun (WGS) entry which is preliminary data.</text>
</comment>
<evidence type="ECO:0000256" key="1">
    <source>
        <dbReference type="ARBA" id="ARBA00002510"/>
    </source>
</evidence>
<keyword evidence="7 13" id="KW-0812">Transmembrane</keyword>
<dbReference type="Proteomes" id="UP000233491">
    <property type="component" value="Unassembled WGS sequence"/>
</dbReference>
<keyword evidence="9" id="KW-0406">Ion transport</keyword>